<evidence type="ECO:0000259" key="2">
    <source>
        <dbReference type="Pfam" id="PF00487"/>
    </source>
</evidence>
<dbReference type="CDD" id="cd03506">
    <property type="entry name" value="Delta6-FADS-like"/>
    <property type="match status" value="1"/>
</dbReference>
<keyword evidence="1" id="KW-0812">Transmembrane</keyword>
<reference evidence="3 4" key="1">
    <citation type="submission" date="2021-05" db="EMBL/GenBank/DDBJ databases">
        <title>A Polyphasic approach of four new species of the genus Ohtaekwangia: Ohtaekwangia histidinii sp. nov., Ohtaekwangia cretensis sp. nov., Ohtaekwangia indiensis sp. nov., Ohtaekwangia reichenbachii sp. nov. from diverse environment.</title>
        <authorList>
            <person name="Octaviana S."/>
        </authorList>
    </citation>
    <scope>NUCLEOTIDE SEQUENCE [LARGE SCALE GENOMIC DNA]</scope>
    <source>
        <strain evidence="3 4">PWU37</strain>
    </source>
</reference>
<dbReference type="PANTHER" id="PTHR19353:SF19">
    <property type="entry name" value="DELTA(5) FATTY ACID DESATURASE C-RELATED"/>
    <property type="match status" value="1"/>
</dbReference>
<dbReference type="InterPro" id="IPR012171">
    <property type="entry name" value="Fatty_acid_desaturase"/>
</dbReference>
<dbReference type="PIRSF" id="PIRSF015921">
    <property type="entry name" value="FA_sphinglp_des"/>
    <property type="match status" value="1"/>
</dbReference>
<accession>A0AAP2D8I5</accession>
<feature type="transmembrane region" description="Helical" evidence="1">
    <location>
        <begin position="236"/>
        <end position="255"/>
    </location>
</feature>
<name>A0AAP2D8I5_9BACT</name>
<dbReference type="EMBL" id="JAHESC010000016">
    <property type="protein sequence ID" value="MBT1687448.1"/>
    <property type="molecule type" value="Genomic_DNA"/>
</dbReference>
<sequence length="381" mass="43354">MKTTTPIKFSPRRGDFFTTLNQRVNEHFKSTGTARQANTEMKIKTVFMFVLYFTPYFLILGGAVSHPVGMFALCLIMGAGLAGIGLSIMHDANHGSYSTKSWVNNMLGYSLNVVGGNAFNWKVQHNVLHHTYTNIHDVDEDISPRGVLRMTPHGEWKVIHQFQHIYCWFLYGLMTLVWVFVKDFVRLVRYQRDGLVKKQRADIRTEWTVLIVTKVLYFGYILVIPMMVLSITWGQWLIGFLVMHYVAGFILAIIFQPAHVIDGTEYPMPDEGGNMESSWAIHQLLTTTNFANKSTWFSWYVGGLNFQVEHHLFPNVCHVHYRKISKIVENTAVEFGIPYKSEPTFWGALTGHAKMLKELGRRPATVPVDAAVVPVAPAIVP</sequence>
<organism evidence="3 4">
    <name type="scientific">Dawidia soli</name>
    <dbReference type="NCBI Taxonomy" id="2782352"/>
    <lineage>
        <taxon>Bacteria</taxon>
        <taxon>Pseudomonadati</taxon>
        <taxon>Bacteroidota</taxon>
        <taxon>Cytophagia</taxon>
        <taxon>Cytophagales</taxon>
        <taxon>Chryseotaleaceae</taxon>
        <taxon>Dawidia</taxon>
    </lineage>
</organism>
<dbReference type="RefSeq" id="WP_254090677.1">
    <property type="nucleotide sequence ID" value="NZ_JAHESC010000016.1"/>
</dbReference>
<dbReference type="GO" id="GO:0016717">
    <property type="term" value="F:oxidoreductase activity, acting on paired donors, with oxidation of a pair of donors resulting in the reduction of molecular oxygen to two molecules of water"/>
    <property type="evidence" value="ECO:0007669"/>
    <property type="project" value="TreeGrafter"/>
</dbReference>
<dbReference type="Pfam" id="PF00487">
    <property type="entry name" value="FA_desaturase"/>
    <property type="match status" value="1"/>
</dbReference>
<protein>
    <submittedName>
        <fullName evidence="3">Fatty acid desaturase</fullName>
        <ecNumber evidence="3">1.14.19.-</ecNumber>
    </submittedName>
</protein>
<keyword evidence="1" id="KW-1133">Transmembrane helix</keyword>
<gene>
    <name evidence="3" type="ORF">KK078_12835</name>
</gene>
<feature type="transmembrane region" description="Helical" evidence="1">
    <location>
        <begin position="165"/>
        <end position="181"/>
    </location>
</feature>
<dbReference type="GO" id="GO:0008610">
    <property type="term" value="P:lipid biosynthetic process"/>
    <property type="evidence" value="ECO:0007669"/>
    <property type="project" value="UniProtKB-ARBA"/>
</dbReference>
<evidence type="ECO:0000256" key="1">
    <source>
        <dbReference type="SAM" id="Phobius"/>
    </source>
</evidence>
<dbReference type="Proteomes" id="UP001319180">
    <property type="component" value="Unassembled WGS sequence"/>
</dbReference>
<feature type="domain" description="Fatty acid desaturase" evidence="2">
    <location>
        <begin position="71"/>
        <end position="341"/>
    </location>
</feature>
<evidence type="ECO:0000313" key="4">
    <source>
        <dbReference type="Proteomes" id="UP001319180"/>
    </source>
</evidence>
<comment type="caution">
    <text evidence="3">The sequence shown here is derived from an EMBL/GenBank/DDBJ whole genome shotgun (WGS) entry which is preliminary data.</text>
</comment>
<feature type="transmembrane region" description="Helical" evidence="1">
    <location>
        <begin position="45"/>
        <end position="64"/>
    </location>
</feature>
<dbReference type="EC" id="1.14.19.-" evidence="3"/>
<proteinExistence type="predicted"/>
<dbReference type="AlphaFoldDB" id="A0AAP2D8I5"/>
<feature type="transmembrane region" description="Helical" evidence="1">
    <location>
        <begin position="70"/>
        <end position="89"/>
    </location>
</feature>
<feature type="transmembrane region" description="Helical" evidence="1">
    <location>
        <begin position="207"/>
        <end position="229"/>
    </location>
</feature>
<dbReference type="InterPro" id="IPR005804">
    <property type="entry name" value="FA_desaturase_dom"/>
</dbReference>
<evidence type="ECO:0000313" key="3">
    <source>
        <dbReference type="EMBL" id="MBT1687448.1"/>
    </source>
</evidence>
<keyword evidence="4" id="KW-1185">Reference proteome</keyword>
<dbReference type="PANTHER" id="PTHR19353">
    <property type="entry name" value="FATTY ACID DESATURASE 2"/>
    <property type="match status" value="1"/>
</dbReference>
<keyword evidence="1" id="KW-0472">Membrane</keyword>
<keyword evidence="3" id="KW-0560">Oxidoreductase</keyword>
<dbReference type="GO" id="GO:0016020">
    <property type="term" value="C:membrane"/>
    <property type="evidence" value="ECO:0007669"/>
    <property type="project" value="TreeGrafter"/>
</dbReference>